<evidence type="ECO:0000313" key="1">
    <source>
        <dbReference type="EMBL" id="MFH5207468.1"/>
    </source>
</evidence>
<evidence type="ECO:0000313" key="6">
    <source>
        <dbReference type="Proteomes" id="UP001609219"/>
    </source>
</evidence>
<evidence type="ECO:0000313" key="4">
    <source>
        <dbReference type="Proteomes" id="UP001609175"/>
    </source>
</evidence>
<organism evidence="2 6">
    <name type="scientific">Antrihabitans spumae</name>
    <dbReference type="NCBI Taxonomy" id="3373370"/>
    <lineage>
        <taxon>Bacteria</taxon>
        <taxon>Bacillati</taxon>
        <taxon>Actinomycetota</taxon>
        <taxon>Actinomycetes</taxon>
        <taxon>Mycobacteriales</taxon>
        <taxon>Nocardiaceae</taxon>
        <taxon>Antrihabitans</taxon>
    </lineage>
</organism>
<dbReference type="Proteomes" id="UP001609219">
    <property type="component" value="Unassembled WGS sequence"/>
</dbReference>
<proteinExistence type="predicted"/>
<gene>
    <name evidence="3" type="ORF">ACHIPV_26975</name>
    <name evidence="1" type="ORF">ACHIPZ_04440</name>
    <name evidence="2" type="ORF">ACHIRB_28310</name>
</gene>
<protein>
    <submittedName>
        <fullName evidence="2">Uncharacterized protein</fullName>
    </submittedName>
</protein>
<sequence length="99" mass="10623">MTRDGGHDDYLLLSAVTCPVDIDRLVTLPGLARADPGLVRGILHAWREFDEHPDPDRALDDALAAFQGSPILVAAPVDPKASFLGKLVILGLLRGGWIT</sequence>
<reference evidence="4 5" key="1">
    <citation type="submission" date="2024-10" db="EMBL/GenBank/DDBJ databases">
        <authorList>
            <person name="Riesco R."/>
        </authorList>
    </citation>
    <scope>NUCLEOTIDE SEQUENCE [LARGE SCALE GENOMIC DNA]</scope>
    <source>
        <strain evidence="3 5">NCIMB 15448</strain>
        <strain evidence="1 4">NCIMB 15449</strain>
        <strain evidence="2 6">NCIMB 15450</strain>
    </source>
</reference>
<comment type="caution">
    <text evidence="2">The sequence shown here is derived from an EMBL/GenBank/DDBJ whole genome shotgun (WGS) entry which is preliminary data.</text>
</comment>
<evidence type="ECO:0000313" key="3">
    <source>
        <dbReference type="EMBL" id="MFH5245490.1"/>
    </source>
</evidence>
<dbReference type="EMBL" id="JBIMSP010000079">
    <property type="protein sequence ID" value="MFH5245490.1"/>
    <property type="molecule type" value="Genomic_DNA"/>
</dbReference>
<evidence type="ECO:0000313" key="5">
    <source>
        <dbReference type="Proteomes" id="UP001609176"/>
    </source>
</evidence>
<dbReference type="EMBL" id="JBIMSN010000146">
    <property type="protein sequence ID" value="MFH5232441.1"/>
    <property type="molecule type" value="Genomic_DNA"/>
</dbReference>
<dbReference type="Proteomes" id="UP001609175">
    <property type="component" value="Unassembled WGS sequence"/>
</dbReference>
<dbReference type="RefSeq" id="WP_395112869.1">
    <property type="nucleotide sequence ID" value="NZ_JBIMSN010000146.1"/>
</dbReference>
<keyword evidence="6" id="KW-1185">Reference proteome</keyword>
<name>A0ABW7KD36_9NOCA</name>
<dbReference type="EMBL" id="JBIMSO010000019">
    <property type="protein sequence ID" value="MFH5207468.1"/>
    <property type="molecule type" value="Genomic_DNA"/>
</dbReference>
<dbReference type="Proteomes" id="UP001609176">
    <property type="component" value="Unassembled WGS sequence"/>
</dbReference>
<evidence type="ECO:0000313" key="2">
    <source>
        <dbReference type="EMBL" id="MFH5232441.1"/>
    </source>
</evidence>
<accession>A0ABW7KD36</accession>